<proteinExistence type="predicted"/>
<dbReference type="Gene3D" id="3.40.1280.10">
    <property type="match status" value="1"/>
</dbReference>
<dbReference type="PANTHER" id="PTHR43191">
    <property type="entry name" value="RRNA METHYLTRANSFERASE 3"/>
    <property type="match status" value="1"/>
</dbReference>
<dbReference type="InterPro" id="IPR051259">
    <property type="entry name" value="rRNA_Methyltransferase"/>
</dbReference>
<accession>A0A841RIM9</accession>
<dbReference type="InterPro" id="IPR029028">
    <property type="entry name" value="Alpha/beta_knot_MTases"/>
</dbReference>
<dbReference type="Pfam" id="PF00588">
    <property type="entry name" value="SpoU_methylase"/>
    <property type="match status" value="1"/>
</dbReference>
<dbReference type="GO" id="GO:0006396">
    <property type="term" value="P:RNA processing"/>
    <property type="evidence" value="ECO:0007669"/>
    <property type="project" value="InterPro"/>
</dbReference>
<protein>
    <submittedName>
        <fullName evidence="4">TrmH family RNA methyltransferase</fullName>
    </submittedName>
</protein>
<dbReference type="SUPFAM" id="SSF75217">
    <property type="entry name" value="alpha/beta knot"/>
    <property type="match status" value="1"/>
</dbReference>
<dbReference type="GO" id="GO:0008173">
    <property type="term" value="F:RNA methyltransferase activity"/>
    <property type="evidence" value="ECO:0007669"/>
    <property type="project" value="InterPro"/>
</dbReference>
<reference evidence="4 5" key="1">
    <citation type="submission" date="2020-08" db="EMBL/GenBank/DDBJ databases">
        <title>Genomic Encyclopedia of Type Strains, Phase IV (KMG-IV): sequencing the most valuable type-strain genomes for metagenomic binning, comparative biology and taxonomic classification.</title>
        <authorList>
            <person name="Goeker M."/>
        </authorList>
    </citation>
    <scope>NUCLEOTIDE SEQUENCE [LARGE SCALE GENOMIC DNA]</scope>
    <source>
        <strain evidence="4 5">DSM 2461</strain>
    </source>
</reference>
<evidence type="ECO:0000256" key="1">
    <source>
        <dbReference type="ARBA" id="ARBA00022603"/>
    </source>
</evidence>
<evidence type="ECO:0000256" key="2">
    <source>
        <dbReference type="ARBA" id="ARBA00022679"/>
    </source>
</evidence>
<keyword evidence="1 4" id="KW-0489">Methyltransferase</keyword>
<dbReference type="RefSeq" id="WP_184748826.1">
    <property type="nucleotide sequence ID" value="NZ_JACHGJ010000014.1"/>
</dbReference>
<feature type="domain" description="tRNA/rRNA methyltransferase SpoU type" evidence="3">
    <location>
        <begin position="119"/>
        <end position="252"/>
    </location>
</feature>
<dbReference type="Proteomes" id="UP000587760">
    <property type="component" value="Unassembled WGS sequence"/>
</dbReference>
<evidence type="ECO:0000259" key="3">
    <source>
        <dbReference type="Pfam" id="PF00588"/>
    </source>
</evidence>
<name>A0A841RIM9_9SPIO</name>
<dbReference type="CDD" id="cd18082">
    <property type="entry name" value="SpoU-like_family"/>
    <property type="match status" value="1"/>
</dbReference>
<dbReference type="InterPro" id="IPR001537">
    <property type="entry name" value="SpoU_MeTrfase"/>
</dbReference>
<dbReference type="InterPro" id="IPR029026">
    <property type="entry name" value="tRNA_m1G_MTases_N"/>
</dbReference>
<comment type="caution">
    <text evidence="4">The sequence shown here is derived from an EMBL/GenBank/DDBJ whole genome shotgun (WGS) entry which is preliminary data.</text>
</comment>
<evidence type="ECO:0000313" key="4">
    <source>
        <dbReference type="EMBL" id="MBB6482589.1"/>
    </source>
</evidence>
<dbReference type="PANTHER" id="PTHR43191:SF2">
    <property type="entry name" value="RRNA METHYLTRANSFERASE 3, MITOCHONDRIAL"/>
    <property type="match status" value="1"/>
</dbReference>
<evidence type="ECO:0000313" key="5">
    <source>
        <dbReference type="Proteomes" id="UP000587760"/>
    </source>
</evidence>
<gene>
    <name evidence="4" type="ORF">HNR50_004290</name>
</gene>
<dbReference type="GO" id="GO:0003723">
    <property type="term" value="F:RNA binding"/>
    <property type="evidence" value="ECO:0007669"/>
    <property type="project" value="InterPro"/>
</dbReference>
<sequence length="261" mass="28807">MITLRKLASLKDDTRRRKFPLLLQGFEENLKSGGSINRVYLAGLADMILRDRFYEEKVHKACRSLISALETEGKEDTLLWSCNSLRYKLQSAVGAEPGDWDFLPSKNEAARSERVSGELYLYLDGVRSPFNVGSIFRSAESFGIKEIILSEETCSPDHRRAKRSSMGCTDILPWSYGKLDDLVHPLFALELGGTALESFPFPEKGTLIIGSEELGVSPASLDAADSSLGRVSIRTGGLKGSINVSVATGIALQKWFNTFTF</sequence>
<keyword evidence="2 4" id="KW-0808">Transferase</keyword>
<dbReference type="GO" id="GO:0032259">
    <property type="term" value="P:methylation"/>
    <property type="evidence" value="ECO:0007669"/>
    <property type="project" value="UniProtKB-KW"/>
</dbReference>
<keyword evidence="5" id="KW-1185">Reference proteome</keyword>
<dbReference type="AlphaFoldDB" id="A0A841RIM9"/>
<organism evidence="4 5">
    <name type="scientific">Spirochaeta isovalerica</name>
    <dbReference type="NCBI Taxonomy" id="150"/>
    <lineage>
        <taxon>Bacteria</taxon>
        <taxon>Pseudomonadati</taxon>
        <taxon>Spirochaetota</taxon>
        <taxon>Spirochaetia</taxon>
        <taxon>Spirochaetales</taxon>
        <taxon>Spirochaetaceae</taxon>
        <taxon>Spirochaeta</taxon>
    </lineage>
</organism>
<dbReference type="EMBL" id="JACHGJ010000014">
    <property type="protein sequence ID" value="MBB6482589.1"/>
    <property type="molecule type" value="Genomic_DNA"/>
</dbReference>